<dbReference type="RefSeq" id="WP_217794055.1">
    <property type="nucleotide sequence ID" value="NZ_JAHSPG010000016.1"/>
</dbReference>
<gene>
    <name evidence="2" type="ORF">KTO63_21690</name>
</gene>
<feature type="region of interest" description="Disordered" evidence="1">
    <location>
        <begin position="21"/>
        <end position="40"/>
    </location>
</feature>
<name>A0A9E2W9J8_9BACT</name>
<keyword evidence="3" id="KW-1185">Reference proteome</keyword>
<dbReference type="InterPro" id="IPR013211">
    <property type="entry name" value="LVIVD"/>
</dbReference>
<reference evidence="2" key="1">
    <citation type="submission" date="2021-06" db="EMBL/GenBank/DDBJ databases">
        <authorList>
            <person name="Huq M.A."/>
        </authorList>
    </citation>
    <scope>NUCLEOTIDE SEQUENCE</scope>
    <source>
        <strain evidence="2">MAH-26</strain>
    </source>
</reference>
<organism evidence="2 3">
    <name type="scientific">Pinibacter aurantiacus</name>
    <dbReference type="NCBI Taxonomy" id="2851599"/>
    <lineage>
        <taxon>Bacteria</taxon>
        <taxon>Pseudomonadati</taxon>
        <taxon>Bacteroidota</taxon>
        <taxon>Chitinophagia</taxon>
        <taxon>Chitinophagales</taxon>
        <taxon>Chitinophagaceae</taxon>
        <taxon>Pinibacter</taxon>
    </lineage>
</organism>
<evidence type="ECO:0008006" key="4">
    <source>
        <dbReference type="Google" id="ProtNLM"/>
    </source>
</evidence>
<evidence type="ECO:0000256" key="1">
    <source>
        <dbReference type="SAM" id="MobiDB-lite"/>
    </source>
</evidence>
<dbReference type="AlphaFoldDB" id="A0A9E2W9J8"/>
<accession>A0A9E2W9J8</accession>
<sequence>MNRNFTLIILSCLLMQCTKSSTSTSSTTSSSTLNSSTGGKGGSTARFAIAGNYLYSVDEISLKAFDISDPIHPVLKNTVSVGFDIETIFPFNDKLFIGSSTAVYIYSIEDPSKPTVLGTALSPTVMRRCDPVVAKDTVAFATLRSSAPCGGTRSVLAVYDIKEITNPVERSTLTLQEPYGLGYDDDVLYVCDKVLGLLVIDIKNPYQPSVIKAITEAVYSDVIPYNHMLICWTNAGIKFYDISDNRNPVFLANI</sequence>
<comment type="caution">
    <text evidence="2">The sequence shown here is derived from an EMBL/GenBank/DDBJ whole genome shotgun (WGS) entry which is preliminary data.</text>
</comment>
<dbReference type="Pfam" id="PF08309">
    <property type="entry name" value="LVIVD"/>
    <property type="match status" value="2"/>
</dbReference>
<evidence type="ECO:0000313" key="3">
    <source>
        <dbReference type="Proteomes" id="UP000812270"/>
    </source>
</evidence>
<proteinExistence type="predicted"/>
<evidence type="ECO:0000313" key="2">
    <source>
        <dbReference type="EMBL" id="MBV4359792.1"/>
    </source>
</evidence>
<feature type="compositionally biased region" description="Low complexity" evidence="1">
    <location>
        <begin position="21"/>
        <end position="37"/>
    </location>
</feature>
<protein>
    <recommendedName>
        <fullName evidence="4">LVIVD repeat-containing protein</fullName>
    </recommendedName>
</protein>
<dbReference type="EMBL" id="JAHSPG010000016">
    <property type="protein sequence ID" value="MBV4359792.1"/>
    <property type="molecule type" value="Genomic_DNA"/>
</dbReference>
<dbReference type="Proteomes" id="UP000812270">
    <property type="component" value="Unassembled WGS sequence"/>
</dbReference>